<organism evidence="1 2">
    <name type="scientific">Clytia hemisphaerica</name>
    <dbReference type="NCBI Taxonomy" id="252671"/>
    <lineage>
        <taxon>Eukaryota</taxon>
        <taxon>Metazoa</taxon>
        <taxon>Cnidaria</taxon>
        <taxon>Hydrozoa</taxon>
        <taxon>Hydroidolina</taxon>
        <taxon>Leptothecata</taxon>
        <taxon>Obeliida</taxon>
        <taxon>Clytiidae</taxon>
        <taxon>Clytia</taxon>
    </lineage>
</organism>
<proteinExistence type="predicted"/>
<keyword evidence="2" id="KW-1185">Reference proteome</keyword>
<dbReference type="Proteomes" id="UP000594262">
    <property type="component" value="Unplaced"/>
</dbReference>
<accession>A0A7M5XIP4</accession>
<evidence type="ECO:0000313" key="2">
    <source>
        <dbReference type="Proteomes" id="UP000594262"/>
    </source>
</evidence>
<name>A0A7M5XIP4_9CNID</name>
<evidence type="ECO:0000313" key="1">
    <source>
        <dbReference type="EnsemblMetazoa" id="CLYHEMP024238.1"/>
    </source>
</evidence>
<dbReference type="AlphaFoldDB" id="A0A7M5XIP4"/>
<sequence>MVMRSFHEHQMLKIVKKHSTMVADFNGQISALKSYASSFSDATKLAACWFQMHRKLTNLSVCDIDLKSRSLTLSTDKEPVAFESVNSALSFHFLGTKDHEDFFGNLSLALAVNEMQQLLDCITSGKFGLGPKRFQDWLDAYDKDTLEKSLLASVSKPKDPKLRLTMTLGHHDII</sequence>
<protein>
    <submittedName>
        <fullName evidence="1">Uncharacterized protein</fullName>
    </submittedName>
</protein>
<reference evidence="1" key="1">
    <citation type="submission" date="2021-01" db="UniProtKB">
        <authorList>
            <consortium name="EnsemblMetazoa"/>
        </authorList>
    </citation>
    <scope>IDENTIFICATION</scope>
</reference>
<dbReference type="EnsemblMetazoa" id="CLYHEMT024238.1">
    <property type="protein sequence ID" value="CLYHEMP024238.1"/>
    <property type="gene ID" value="CLYHEMG024238"/>
</dbReference>